<dbReference type="OrthoDB" id="10252706at2759"/>
<name>V6TW52_GIAIN</name>
<comment type="caution">
    <text evidence="2">The sequence shown here is derived from an EMBL/GenBank/DDBJ whole genome shotgun (WGS) entry which is preliminary data.</text>
</comment>
<feature type="non-terminal residue" evidence="2">
    <location>
        <position position="1"/>
    </location>
</feature>
<dbReference type="VEuPathDB" id="GiardiaDB:GL50581_4541"/>
<feature type="domain" description="RRM" evidence="1">
    <location>
        <begin position="185"/>
        <end position="260"/>
    </location>
</feature>
<dbReference type="AlphaFoldDB" id="V6TW52"/>
<evidence type="ECO:0000313" key="2">
    <source>
        <dbReference type="EMBL" id="ESU42981.1"/>
    </source>
</evidence>
<dbReference type="SMART" id="SM00360">
    <property type="entry name" value="RRM"/>
    <property type="match status" value="1"/>
</dbReference>
<proteinExistence type="predicted"/>
<dbReference type="VEuPathDB" id="GiardiaDB:DHA2_152497"/>
<dbReference type="GO" id="GO:0003723">
    <property type="term" value="F:RNA binding"/>
    <property type="evidence" value="ECO:0007669"/>
    <property type="project" value="InterPro"/>
</dbReference>
<dbReference type="SUPFAM" id="SSF54928">
    <property type="entry name" value="RNA-binding domain, RBD"/>
    <property type="match status" value="1"/>
</dbReference>
<dbReference type="Proteomes" id="UP000018040">
    <property type="component" value="Unassembled WGS sequence"/>
</dbReference>
<dbReference type="VEuPathDB" id="GiardiaDB:QR46_3570"/>
<sequence>VLIPEPIAGCFFETKFMSVPYPAPEPADLHRVDDVSLNLVAYKDEPREHSAIEPQLKHSSNITGPSIQQKTFSISKLCGEEPTDAHNKTGNDEISSTQRTLVMSWRYDDNAPKITRKEVESAFKALSIDTSVTGTREFQHKIYIDCLTRVTKSQFGPICRYFESLHKNTQFFMRYDKVNDEEQATVFLGNVLGLTATDLAEAIEKRLGFVPRAIRIPINKSTEKPKPVAYVVCDSRDQAKELVENLRGAKLGLSNGIRTDLLVRDGESRVTLKPRRSRSESKAL</sequence>
<organism evidence="2 3">
    <name type="scientific">Giardia intestinalis</name>
    <name type="common">Giardia lamblia</name>
    <dbReference type="NCBI Taxonomy" id="5741"/>
    <lineage>
        <taxon>Eukaryota</taxon>
        <taxon>Metamonada</taxon>
        <taxon>Diplomonadida</taxon>
        <taxon>Hexamitidae</taxon>
        <taxon>Giardiinae</taxon>
        <taxon>Giardia</taxon>
    </lineage>
</organism>
<dbReference type="InterPro" id="IPR035979">
    <property type="entry name" value="RBD_domain_sf"/>
</dbReference>
<reference evidence="3" key="1">
    <citation type="submission" date="2012-02" db="EMBL/GenBank/DDBJ databases">
        <title>Genome sequencing of Giardia lamblia Genotypes A2 and B isolates (DH and GS) and comparative analysis with the genomes of Genotypes A1 and E (WB and Pig).</title>
        <authorList>
            <person name="Adam R."/>
            <person name="Dahlstrom E."/>
            <person name="Martens C."/>
            <person name="Bruno D."/>
            <person name="Barbian K."/>
            <person name="Porcella S.F."/>
            <person name="Nash T."/>
        </authorList>
    </citation>
    <scope>NUCLEOTIDE SEQUENCE</scope>
    <source>
        <strain evidence="3">GS</strain>
    </source>
</reference>
<dbReference type="EMBL" id="AHHH01000064">
    <property type="protein sequence ID" value="ESU42981.1"/>
    <property type="molecule type" value="Genomic_DNA"/>
</dbReference>
<accession>V6TW52</accession>
<protein>
    <recommendedName>
        <fullName evidence="1">RRM domain-containing protein</fullName>
    </recommendedName>
</protein>
<dbReference type="InterPro" id="IPR012677">
    <property type="entry name" value="Nucleotide-bd_a/b_plait_sf"/>
</dbReference>
<evidence type="ECO:0000259" key="1">
    <source>
        <dbReference type="SMART" id="SM00360"/>
    </source>
</evidence>
<dbReference type="InterPro" id="IPR000504">
    <property type="entry name" value="RRM_dom"/>
</dbReference>
<dbReference type="Gene3D" id="3.30.70.330">
    <property type="match status" value="1"/>
</dbReference>
<reference evidence="2 3" key="2">
    <citation type="journal article" date="2013" name="Genome Biol. Evol.">
        <title>Genome sequencing of Giardia lamblia genotypes A2 and B isolates (DH and GS) and comparative analysis with the genomes of genotypes A1 and E (WB and Pig).</title>
        <authorList>
            <person name="Adam R.D."/>
            <person name="Dahlstrom E.W."/>
            <person name="Martens C.A."/>
            <person name="Bruno D.P."/>
            <person name="Barbian K.D."/>
            <person name="Ricklefs S.M."/>
            <person name="Hernandez M.M."/>
            <person name="Narla N.P."/>
            <person name="Patel R.B."/>
            <person name="Porcella S.F."/>
            <person name="Nash T.E."/>
        </authorList>
    </citation>
    <scope>NUCLEOTIDE SEQUENCE [LARGE SCALE GENOMIC DNA]</scope>
    <source>
        <strain evidence="2 3">GS</strain>
    </source>
</reference>
<evidence type="ECO:0000313" key="3">
    <source>
        <dbReference type="Proteomes" id="UP000018040"/>
    </source>
</evidence>
<dbReference type="VEuPathDB" id="GiardiaDB:GL50803_008201"/>
<gene>
    <name evidence="2" type="ORF">GSB_153073</name>
</gene>